<evidence type="ECO:0000313" key="4">
    <source>
        <dbReference type="Proteomes" id="UP001597417"/>
    </source>
</evidence>
<feature type="compositionally biased region" description="Basic and acidic residues" evidence="1">
    <location>
        <begin position="162"/>
        <end position="178"/>
    </location>
</feature>
<dbReference type="EMBL" id="JBHUKR010000009">
    <property type="protein sequence ID" value="MFD2418632.1"/>
    <property type="molecule type" value="Genomic_DNA"/>
</dbReference>
<evidence type="ECO:0000256" key="2">
    <source>
        <dbReference type="SAM" id="Phobius"/>
    </source>
</evidence>
<keyword evidence="2" id="KW-1133">Transmembrane helix</keyword>
<dbReference type="RefSeq" id="WP_378266644.1">
    <property type="nucleotide sequence ID" value="NZ_JBHUKR010000009.1"/>
</dbReference>
<keyword evidence="2" id="KW-0472">Membrane</keyword>
<evidence type="ECO:0000256" key="1">
    <source>
        <dbReference type="SAM" id="MobiDB-lite"/>
    </source>
</evidence>
<dbReference type="Proteomes" id="UP001597417">
    <property type="component" value="Unassembled WGS sequence"/>
</dbReference>
<protein>
    <submittedName>
        <fullName evidence="3">DUF2165 domain-containing protein</fullName>
    </submittedName>
</protein>
<reference evidence="4" key="1">
    <citation type="journal article" date="2019" name="Int. J. Syst. Evol. Microbiol.">
        <title>The Global Catalogue of Microorganisms (GCM) 10K type strain sequencing project: providing services to taxonomists for standard genome sequencing and annotation.</title>
        <authorList>
            <consortium name="The Broad Institute Genomics Platform"/>
            <consortium name="The Broad Institute Genome Sequencing Center for Infectious Disease"/>
            <person name="Wu L."/>
            <person name="Ma J."/>
        </authorList>
    </citation>
    <scope>NUCLEOTIDE SEQUENCE [LARGE SCALE GENOMIC DNA]</scope>
    <source>
        <strain evidence="4">CGMCC 4.7645</strain>
    </source>
</reference>
<feature type="transmembrane region" description="Helical" evidence="2">
    <location>
        <begin position="102"/>
        <end position="124"/>
    </location>
</feature>
<organism evidence="3 4">
    <name type="scientific">Amycolatopsis pigmentata</name>
    <dbReference type="NCBI Taxonomy" id="450801"/>
    <lineage>
        <taxon>Bacteria</taxon>
        <taxon>Bacillati</taxon>
        <taxon>Actinomycetota</taxon>
        <taxon>Actinomycetes</taxon>
        <taxon>Pseudonocardiales</taxon>
        <taxon>Pseudonocardiaceae</taxon>
        <taxon>Amycolatopsis</taxon>
    </lineage>
</organism>
<evidence type="ECO:0000313" key="3">
    <source>
        <dbReference type="EMBL" id="MFD2418632.1"/>
    </source>
</evidence>
<comment type="caution">
    <text evidence="3">The sequence shown here is derived from an EMBL/GenBank/DDBJ whole genome shotgun (WGS) entry which is preliminary data.</text>
</comment>
<feature type="region of interest" description="Disordered" evidence="1">
    <location>
        <begin position="158"/>
        <end position="178"/>
    </location>
</feature>
<accession>A0ABW5FW00</accession>
<dbReference type="InterPro" id="IPR018681">
    <property type="entry name" value="DUF2165_transmembrane"/>
</dbReference>
<proteinExistence type="predicted"/>
<gene>
    <name evidence="3" type="ORF">ACFSXZ_20110</name>
</gene>
<feature type="transmembrane region" description="Helical" evidence="2">
    <location>
        <begin position="66"/>
        <end position="90"/>
    </location>
</feature>
<sequence length="178" mass="19401">MGTQSLAVAVLTVITAVQMLLVTVDNVIDYDTNYAFVQHVLAMDTTFRSPHLMWRAMVTPGFATTAYVAVIIWEVLTSVVLLTASVAWILRRPLAPKLSAAGWLLELALFAGGFLAVGGEWFQMWQSSKWNGLESATRYLLVTAVGLILVHRLPGSTPATDSLDRSGGHREAVVDDKL</sequence>
<dbReference type="Pfam" id="PF09933">
    <property type="entry name" value="DUF2165"/>
    <property type="match status" value="1"/>
</dbReference>
<keyword evidence="4" id="KW-1185">Reference proteome</keyword>
<keyword evidence="2" id="KW-0812">Transmembrane</keyword>
<name>A0ABW5FW00_9PSEU</name>